<sequence>MSRVDRKREREGASTTSPDPYLESAAALLPTLPQLDGFGASPIAMGESELEAGQIDPHAPPEGGFRLDLVLDLDHTLVHATEWSHASASTGAQRFFLEGPRRGHYLLRARDGLRAFLEEARQIANLYIYTMGSRSYTRQVLSLIDPNKEVFTEKVLCREDGQEEIFPKSLAHVCEAEHRRRYMLVVDDREDAWDSISRGHVLQIPAFRYFRSDGAAPAADPSGADSALYDVLRVLQAVHADIHEGRHPHVPSALLARRRAVLHGQHLVFSGGLLNDAPLNQKRSAYWRLAEVFGATCHLRMNEQVTHVVSRSANTNTVGKALETPRIFAVSPLWLIHSCSRWHRQSEEPYQYSLATTSPRNLDIRPADIKAMVDRVLRVLPPTLTKGERLQVLIKYVVPHEHKEHANLLLAKYEQESGEEVRRKALEELKQLAGVEALKTVLQACELTP</sequence>
<keyword evidence="11" id="KW-1185">Reference proteome</keyword>
<dbReference type="Proteomes" id="UP001515480">
    <property type="component" value="Unassembled WGS sequence"/>
</dbReference>
<dbReference type="GO" id="GO:0008420">
    <property type="term" value="F:RNA polymerase II CTD heptapeptide repeat phosphatase activity"/>
    <property type="evidence" value="ECO:0007669"/>
    <property type="project" value="InterPro"/>
</dbReference>
<dbReference type="InterPro" id="IPR023214">
    <property type="entry name" value="HAD_sf"/>
</dbReference>
<evidence type="ECO:0000256" key="7">
    <source>
        <dbReference type="SAM" id="MobiDB-lite"/>
    </source>
</evidence>
<evidence type="ECO:0000256" key="4">
    <source>
        <dbReference type="ARBA" id="ARBA00023242"/>
    </source>
</evidence>
<keyword evidence="3" id="KW-0378">Hydrolase</keyword>
<dbReference type="PANTHER" id="PTHR23081">
    <property type="entry name" value="RNA POLYMERASE II CTD PHOSPHATASE"/>
    <property type="match status" value="1"/>
</dbReference>
<dbReference type="AlphaFoldDB" id="A0AB34JGT7"/>
<dbReference type="Gene3D" id="3.40.50.1000">
    <property type="entry name" value="HAD superfamily/HAD-like"/>
    <property type="match status" value="1"/>
</dbReference>
<dbReference type="InterPro" id="IPR004274">
    <property type="entry name" value="FCP1_dom"/>
</dbReference>
<evidence type="ECO:0000256" key="1">
    <source>
        <dbReference type="ARBA" id="ARBA00004123"/>
    </source>
</evidence>
<dbReference type="InterPro" id="IPR001357">
    <property type="entry name" value="BRCT_dom"/>
</dbReference>
<feature type="domain" description="BRCT" evidence="8">
    <location>
        <begin position="257"/>
        <end position="352"/>
    </location>
</feature>
<evidence type="ECO:0000256" key="5">
    <source>
        <dbReference type="ARBA" id="ARBA00047761"/>
    </source>
</evidence>
<accession>A0AB34JGT7</accession>
<dbReference type="EC" id="3.1.3.16" evidence="2"/>
<gene>
    <name evidence="10" type="ORF">AB1Y20_022638</name>
</gene>
<comment type="catalytic activity">
    <reaction evidence="6">
        <text>O-phospho-L-threonyl-[protein] + H2O = L-threonyl-[protein] + phosphate</text>
        <dbReference type="Rhea" id="RHEA:47004"/>
        <dbReference type="Rhea" id="RHEA-COMP:11060"/>
        <dbReference type="Rhea" id="RHEA-COMP:11605"/>
        <dbReference type="ChEBI" id="CHEBI:15377"/>
        <dbReference type="ChEBI" id="CHEBI:30013"/>
        <dbReference type="ChEBI" id="CHEBI:43474"/>
        <dbReference type="ChEBI" id="CHEBI:61977"/>
        <dbReference type="EC" id="3.1.3.16"/>
    </reaction>
</comment>
<proteinExistence type="predicted"/>
<protein>
    <recommendedName>
        <fullName evidence="2">protein-serine/threonine phosphatase</fullName>
        <ecNumber evidence="2">3.1.3.16</ecNumber>
    </recommendedName>
</protein>
<dbReference type="CDD" id="cd17729">
    <property type="entry name" value="BRCT_CTDP1"/>
    <property type="match status" value="1"/>
</dbReference>
<comment type="catalytic activity">
    <reaction evidence="5">
        <text>O-phospho-L-seryl-[protein] + H2O = L-seryl-[protein] + phosphate</text>
        <dbReference type="Rhea" id="RHEA:20629"/>
        <dbReference type="Rhea" id="RHEA-COMP:9863"/>
        <dbReference type="Rhea" id="RHEA-COMP:11604"/>
        <dbReference type="ChEBI" id="CHEBI:15377"/>
        <dbReference type="ChEBI" id="CHEBI:29999"/>
        <dbReference type="ChEBI" id="CHEBI:43474"/>
        <dbReference type="ChEBI" id="CHEBI:83421"/>
        <dbReference type="EC" id="3.1.3.16"/>
    </reaction>
</comment>
<dbReference type="SMART" id="SM00577">
    <property type="entry name" value="CPDc"/>
    <property type="match status" value="1"/>
</dbReference>
<name>A0AB34JGT7_PRYPA</name>
<dbReference type="PROSITE" id="PS50172">
    <property type="entry name" value="BRCT"/>
    <property type="match status" value="1"/>
</dbReference>
<keyword evidence="4" id="KW-0539">Nucleus</keyword>
<comment type="subcellular location">
    <subcellularLocation>
        <location evidence="1">Nucleus</location>
    </subcellularLocation>
</comment>
<reference evidence="10 11" key="1">
    <citation type="journal article" date="2024" name="Science">
        <title>Giant polyketide synthase enzymes in the biosynthesis of giant marine polyether toxins.</title>
        <authorList>
            <person name="Fallon T.R."/>
            <person name="Shende V.V."/>
            <person name="Wierzbicki I.H."/>
            <person name="Pendleton A.L."/>
            <person name="Watervoot N.F."/>
            <person name="Auber R.P."/>
            <person name="Gonzalez D.J."/>
            <person name="Wisecaver J.H."/>
            <person name="Moore B.S."/>
        </authorList>
    </citation>
    <scope>NUCLEOTIDE SEQUENCE [LARGE SCALE GENOMIC DNA]</scope>
    <source>
        <strain evidence="10 11">12B1</strain>
    </source>
</reference>
<dbReference type="PROSITE" id="PS50969">
    <property type="entry name" value="FCP1"/>
    <property type="match status" value="1"/>
</dbReference>
<comment type="caution">
    <text evidence="10">The sequence shown here is derived from an EMBL/GenBank/DDBJ whole genome shotgun (WGS) entry which is preliminary data.</text>
</comment>
<feature type="compositionally biased region" description="Basic and acidic residues" evidence="7">
    <location>
        <begin position="1"/>
        <end position="12"/>
    </location>
</feature>
<dbReference type="SUPFAM" id="SSF52113">
    <property type="entry name" value="BRCT domain"/>
    <property type="match status" value="1"/>
</dbReference>
<dbReference type="InterPro" id="IPR039189">
    <property type="entry name" value="Fcp1"/>
</dbReference>
<evidence type="ECO:0000256" key="6">
    <source>
        <dbReference type="ARBA" id="ARBA00048336"/>
    </source>
</evidence>
<dbReference type="GO" id="GO:0005634">
    <property type="term" value="C:nucleus"/>
    <property type="evidence" value="ECO:0007669"/>
    <property type="project" value="UniProtKB-SubCell"/>
</dbReference>
<evidence type="ECO:0000259" key="8">
    <source>
        <dbReference type="PROSITE" id="PS50172"/>
    </source>
</evidence>
<dbReference type="Gene3D" id="3.40.50.10190">
    <property type="entry name" value="BRCT domain"/>
    <property type="match status" value="1"/>
</dbReference>
<evidence type="ECO:0000256" key="2">
    <source>
        <dbReference type="ARBA" id="ARBA00013081"/>
    </source>
</evidence>
<evidence type="ECO:0000259" key="9">
    <source>
        <dbReference type="PROSITE" id="PS50969"/>
    </source>
</evidence>
<evidence type="ECO:0000313" key="11">
    <source>
        <dbReference type="Proteomes" id="UP001515480"/>
    </source>
</evidence>
<feature type="domain" description="FCP1 homology" evidence="9">
    <location>
        <begin position="62"/>
        <end position="238"/>
    </location>
</feature>
<dbReference type="Pfam" id="PF03031">
    <property type="entry name" value="NIF"/>
    <property type="match status" value="1"/>
</dbReference>
<dbReference type="InterPro" id="IPR036412">
    <property type="entry name" value="HAD-like_sf"/>
</dbReference>
<dbReference type="CDD" id="cd07521">
    <property type="entry name" value="HAD_FCP1-like"/>
    <property type="match status" value="1"/>
</dbReference>
<evidence type="ECO:0000313" key="10">
    <source>
        <dbReference type="EMBL" id="KAL1521084.1"/>
    </source>
</evidence>
<dbReference type="InterPro" id="IPR036420">
    <property type="entry name" value="BRCT_dom_sf"/>
</dbReference>
<dbReference type="PANTHER" id="PTHR23081:SF36">
    <property type="entry name" value="RNA POLYMERASE II SUBUNIT A C-TERMINAL DOMAIN PHOSPHATASE"/>
    <property type="match status" value="1"/>
</dbReference>
<evidence type="ECO:0000256" key="3">
    <source>
        <dbReference type="ARBA" id="ARBA00022801"/>
    </source>
</evidence>
<dbReference type="EMBL" id="JBGBPQ010000008">
    <property type="protein sequence ID" value="KAL1521084.1"/>
    <property type="molecule type" value="Genomic_DNA"/>
</dbReference>
<organism evidence="10 11">
    <name type="scientific">Prymnesium parvum</name>
    <name type="common">Toxic golden alga</name>
    <dbReference type="NCBI Taxonomy" id="97485"/>
    <lineage>
        <taxon>Eukaryota</taxon>
        <taxon>Haptista</taxon>
        <taxon>Haptophyta</taxon>
        <taxon>Prymnesiophyceae</taxon>
        <taxon>Prymnesiales</taxon>
        <taxon>Prymnesiaceae</taxon>
        <taxon>Prymnesium</taxon>
    </lineage>
</organism>
<dbReference type="SUPFAM" id="SSF56784">
    <property type="entry name" value="HAD-like"/>
    <property type="match status" value="1"/>
</dbReference>
<feature type="region of interest" description="Disordered" evidence="7">
    <location>
        <begin position="1"/>
        <end position="21"/>
    </location>
</feature>
<dbReference type="Pfam" id="PF12738">
    <property type="entry name" value="PTCB-BRCT"/>
    <property type="match status" value="1"/>
</dbReference>